<protein>
    <submittedName>
        <fullName evidence="1">Uncharacterized protein</fullName>
    </submittedName>
</protein>
<gene>
    <name evidence="1" type="ORF">LWI28_029155</name>
</gene>
<accession>A0AAD5JGH0</accession>
<keyword evidence="2" id="KW-1185">Reference proteome</keyword>
<proteinExistence type="predicted"/>
<evidence type="ECO:0000313" key="1">
    <source>
        <dbReference type="EMBL" id="KAI9199193.1"/>
    </source>
</evidence>
<name>A0AAD5JGH0_ACENE</name>
<comment type="caution">
    <text evidence="1">The sequence shown here is derived from an EMBL/GenBank/DDBJ whole genome shotgun (WGS) entry which is preliminary data.</text>
</comment>
<dbReference type="EMBL" id="JAJSOW010000002">
    <property type="protein sequence ID" value="KAI9199193.1"/>
    <property type="molecule type" value="Genomic_DNA"/>
</dbReference>
<dbReference type="Proteomes" id="UP001064489">
    <property type="component" value="Chromosome 13"/>
</dbReference>
<sequence length="66" mass="7359">MDPRASEQERHRIQTPSPELACKPHLIGDGALSSINLDLKKQSTCVYCQLSILINSLNGYIFDSLE</sequence>
<reference evidence="1 2" key="1">
    <citation type="journal article" date="2022" name="Plant J.">
        <title>Strategies of tolerance reflected in two North American maple genomes.</title>
        <authorList>
            <person name="McEvoy S.L."/>
            <person name="Sezen U.U."/>
            <person name="Trouern-Trend A."/>
            <person name="McMahon S.M."/>
            <person name="Schaberg P.G."/>
            <person name="Yang J."/>
            <person name="Wegrzyn J.L."/>
            <person name="Swenson N.G."/>
        </authorList>
    </citation>
    <scope>NUCLEOTIDE SEQUENCE [LARGE SCALE GENOMIC DNA]</scope>
    <source>
        <strain evidence="1">91603</strain>
    </source>
</reference>
<organism evidence="1 2">
    <name type="scientific">Acer negundo</name>
    <name type="common">Box elder</name>
    <dbReference type="NCBI Taxonomy" id="4023"/>
    <lineage>
        <taxon>Eukaryota</taxon>
        <taxon>Viridiplantae</taxon>
        <taxon>Streptophyta</taxon>
        <taxon>Embryophyta</taxon>
        <taxon>Tracheophyta</taxon>
        <taxon>Spermatophyta</taxon>
        <taxon>Magnoliopsida</taxon>
        <taxon>eudicotyledons</taxon>
        <taxon>Gunneridae</taxon>
        <taxon>Pentapetalae</taxon>
        <taxon>rosids</taxon>
        <taxon>malvids</taxon>
        <taxon>Sapindales</taxon>
        <taxon>Sapindaceae</taxon>
        <taxon>Hippocastanoideae</taxon>
        <taxon>Acereae</taxon>
        <taxon>Acer</taxon>
    </lineage>
</organism>
<evidence type="ECO:0000313" key="2">
    <source>
        <dbReference type="Proteomes" id="UP001064489"/>
    </source>
</evidence>
<dbReference type="AlphaFoldDB" id="A0AAD5JGH0"/>